<proteinExistence type="predicted"/>
<reference evidence="2 3" key="1">
    <citation type="submission" date="2014-10" db="EMBL/GenBank/DDBJ databases">
        <title>Genome sequence of Micropolyspora internatus JCM3315.</title>
        <authorList>
            <person name="Shin S.-K."/>
            <person name="Yi H."/>
        </authorList>
    </citation>
    <scope>NUCLEOTIDE SEQUENCE [LARGE SCALE GENOMIC DNA]</scope>
    <source>
        <strain evidence="2 3">JCM 3315</strain>
    </source>
</reference>
<dbReference type="AlphaFoldDB" id="A0A837DFG7"/>
<feature type="region of interest" description="Disordered" evidence="1">
    <location>
        <begin position="1"/>
        <end position="37"/>
    </location>
</feature>
<evidence type="ECO:0000313" key="3">
    <source>
        <dbReference type="Proteomes" id="UP000030848"/>
    </source>
</evidence>
<dbReference type="Proteomes" id="UP000030848">
    <property type="component" value="Unassembled WGS sequence"/>
</dbReference>
<comment type="caution">
    <text evidence="2">The sequence shown here is derived from an EMBL/GenBank/DDBJ whole genome shotgun (WGS) entry which is preliminary data.</text>
</comment>
<evidence type="ECO:0000313" key="2">
    <source>
        <dbReference type="EMBL" id="KHF45271.1"/>
    </source>
</evidence>
<sequence length="37" mass="3927">MTVPPAAPSARDIGAETAVIPTESVGGRRWRQEPHGE</sequence>
<dbReference type="EMBL" id="JRZE01000002">
    <property type="protein sequence ID" value="KHF45271.1"/>
    <property type="molecule type" value="Genomic_DNA"/>
</dbReference>
<gene>
    <name evidence="2" type="ORF">MINT15_04880</name>
</gene>
<evidence type="ECO:0000256" key="1">
    <source>
        <dbReference type="SAM" id="MobiDB-lite"/>
    </source>
</evidence>
<protein>
    <submittedName>
        <fullName evidence="2">Uncharacterized protein</fullName>
    </submittedName>
</protein>
<accession>A0A837DFG7</accession>
<name>A0A837DFG7_9PSEU</name>
<organism evidence="2 3">
    <name type="scientific">Saccharomonospora viridis</name>
    <dbReference type="NCBI Taxonomy" id="1852"/>
    <lineage>
        <taxon>Bacteria</taxon>
        <taxon>Bacillati</taxon>
        <taxon>Actinomycetota</taxon>
        <taxon>Actinomycetes</taxon>
        <taxon>Pseudonocardiales</taxon>
        <taxon>Pseudonocardiaceae</taxon>
        <taxon>Saccharomonospora</taxon>
    </lineage>
</organism>